<comment type="caution">
    <text evidence="1">The sequence shown here is derived from an EMBL/GenBank/DDBJ whole genome shotgun (WGS) entry which is preliminary data.</text>
</comment>
<organism evidence="1 2">
    <name type="scientific">Streptomyces endocoffeicus</name>
    <dbReference type="NCBI Taxonomy" id="2898945"/>
    <lineage>
        <taxon>Bacteria</taxon>
        <taxon>Bacillati</taxon>
        <taxon>Actinomycetota</taxon>
        <taxon>Actinomycetes</taxon>
        <taxon>Kitasatosporales</taxon>
        <taxon>Streptomycetaceae</taxon>
        <taxon>Streptomyces</taxon>
    </lineage>
</organism>
<protein>
    <submittedName>
        <fullName evidence="1">Uncharacterized protein</fullName>
    </submittedName>
</protein>
<dbReference type="EMBL" id="JAERRG010000011">
    <property type="protein sequence ID" value="MBL1115900.1"/>
    <property type="molecule type" value="Genomic_DNA"/>
</dbReference>
<accession>A0ABS1PVA2</accession>
<reference evidence="1 2" key="1">
    <citation type="submission" date="2021-01" db="EMBL/GenBank/DDBJ databases">
        <title>WGS of actinomycetes isolated from Thailand.</title>
        <authorList>
            <person name="Thawai C."/>
        </authorList>
    </citation>
    <scope>NUCLEOTIDE SEQUENCE [LARGE SCALE GENOMIC DNA]</scope>
    <source>
        <strain evidence="1 2">CA3R110</strain>
    </source>
</reference>
<proteinExistence type="predicted"/>
<evidence type="ECO:0000313" key="2">
    <source>
        <dbReference type="Proteomes" id="UP000621510"/>
    </source>
</evidence>
<dbReference type="RefSeq" id="WP_201853768.1">
    <property type="nucleotide sequence ID" value="NZ_JAERRG010000011.1"/>
</dbReference>
<name>A0ABS1PVA2_9ACTN</name>
<sequence>MTMRVYRVSPDGAVVTQELGRVVVVVKDKLEPLRSSQFPPCRCPRHRQGVDLRCSCIMHAMLLKCSL</sequence>
<evidence type="ECO:0000313" key="1">
    <source>
        <dbReference type="EMBL" id="MBL1115900.1"/>
    </source>
</evidence>
<gene>
    <name evidence="1" type="ORF">JK364_26355</name>
</gene>
<dbReference type="Proteomes" id="UP000621510">
    <property type="component" value="Unassembled WGS sequence"/>
</dbReference>
<keyword evidence="2" id="KW-1185">Reference proteome</keyword>